<evidence type="ECO:0000313" key="2">
    <source>
        <dbReference type="Proteomes" id="UP000193689"/>
    </source>
</evidence>
<accession>A0A1Y2DTK5</accession>
<protein>
    <submittedName>
        <fullName evidence="1">Uncharacterized protein</fullName>
    </submittedName>
</protein>
<comment type="caution">
    <text evidence="1">The sequence shown here is derived from an EMBL/GenBank/DDBJ whole genome shotgun (WGS) entry which is preliminary data.</text>
</comment>
<organism evidence="1 2">
    <name type="scientific">Pseudomassariella vexata</name>
    <dbReference type="NCBI Taxonomy" id="1141098"/>
    <lineage>
        <taxon>Eukaryota</taxon>
        <taxon>Fungi</taxon>
        <taxon>Dikarya</taxon>
        <taxon>Ascomycota</taxon>
        <taxon>Pezizomycotina</taxon>
        <taxon>Sordariomycetes</taxon>
        <taxon>Xylariomycetidae</taxon>
        <taxon>Amphisphaeriales</taxon>
        <taxon>Pseudomassariaceae</taxon>
        <taxon>Pseudomassariella</taxon>
    </lineage>
</organism>
<dbReference type="GeneID" id="63770627"/>
<evidence type="ECO:0000313" key="1">
    <source>
        <dbReference type="EMBL" id="ORY62611.1"/>
    </source>
</evidence>
<reference evidence="1 2" key="1">
    <citation type="submission" date="2016-07" db="EMBL/GenBank/DDBJ databases">
        <title>Pervasive Adenine N6-methylation of Active Genes in Fungi.</title>
        <authorList>
            <consortium name="DOE Joint Genome Institute"/>
            <person name="Mondo S.J."/>
            <person name="Dannebaum R.O."/>
            <person name="Kuo R.C."/>
            <person name="Labutti K."/>
            <person name="Haridas S."/>
            <person name="Kuo A."/>
            <person name="Salamov A."/>
            <person name="Ahrendt S.R."/>
            <person name="Lipzen A."/>
            <person name="Sullivan W."/>
            <person name="Andreopoulos W.B."/>
            <person name="Clum A."/>
            <person name="Lindquist E."/>
            <person name="Daum C."/>
            <person name="Ramamoorthy G.K."/>
            <person name="Gryganskyi A."/>
            <person name="Culley D."/>
            <person name="Magnuson J.K."/>
            <person name="James T.Y."/>
            <person name="O'Malley M.A."/>
            <person name="Stajich J.E."/>
            <person name="Spatafora J.W."/>
            <person name="Visel A."/>
            <person name="Grigoriev I.V."/>
        </authorList>
    </citation>
    <scope>NUCLEOTIDE SEQUENCE [LARGE SCALE GENOMIC DNA]</scope>
    <source>
        <strain evidence="1 2">CBS 129021</strain>
    </source>
</reference>
<keyword evidence="2" id="KW-1185">Reference proteome</keyword>
<gene>
    <name evidence="1" type="ORF">BCR38DRAFT_243859</name>
</gene>
<dbReference type="InParanoid" id="A0A1Y2DTK5"/>
<dbReference type="AlphaFoldDB" id="A0A1Y2DTK5"/>
<name>A0A1Y2DTK5_9PEZI</name>
<dbReference type="EMBL" id="MCFJ01000009">
    <property type="protein sequence ID" value="ORY62611.1"/>
    <property type="molecule type" value="Genomic_DNA"/>
</dbReference>
<dbReference type="RefSeq" id="XP_040714447.1">
    <property type="nucleotide sequence ID" value="XM_040854415.1"/>
</dbReference>
<sequence>MPYARHRIPPSCHPITKDTHGLHNGQVSCFFLLLKLIGGVACDAHRSSPRQPRCAVWPLEQVLGQTNRQGRRFGEGDAIQLSRPSCSPLVLPRSSAVVDPHRQTGKIQFRKRLSSARTLNYQLRLSSRYHWTKACILTKALLFMFTNHGIPVSADSCDEDHWPPTCST</sequence>
<proteinExistence type="predicted"/>
<dbReference type="Proteomes" id="UP000193689">
    <property type="component" value="Unassembled WGS sequence"/>
</dbReference>